<feature type="region of interest" description="Disordered" evidence="1">
    <location>
        <begin position="75"/>
        <end position="97"/>
    </location>
</feature>
<accession>A0A1H7EAD9</accession>
<keyword evidence="3" id="KW-1185">Reference proteome</keyword>
<gene>
    <name evidence="2" type="ORF">SAMN05192539_104949</name>
</gene>
<feature type="compositionally biased region" description="Basic and acidic residues" evidence="1">
    <location>
        <begin position="87"/>
        <end position="97"/>
    </location>
</feature>
<dbReference type="EMBL" id="FNYE01000049">
    <property type="protein sequence ID" value="SEK10933.1"/>
    <property type="molecule type" value="Genomic_DNA"/>
</dbReference>
<evidence type="ECO:0000313" key="3">
    <source>
        <dbReference type="Proteomes" id="UP000198866"/>
    </source>
</evidence>
<evidence type="ECO:0000313" key="2">
    <source>
        <dbReference type="EMBL" id="SEK10933.1"/>
    </source>
</evidence>
<organism evidence="2 3">
    <name type="scientific">Paraburkholderia diazotrophica</name>
    <dbReference type="NCBI Taxonomy" id="667676"/>
    <lineage>
        <taxon>Bacteria</taxon>
        <taxon>Pseudomonadati</taxon>
        <taxon>Pseudomonadota</taxon>
        <taxon>Betaproteobacteria</taxon>
        <taxon>Burkholderiales</taxon>
        <taxon>Burkholderiaceae</taxon>
        <taxon>Paraburkholderia</taxon>
    </lineage>
</organism>
<name>A0A1H7EAD9_9BURK</name>
<sequence length="97" mass="11266">MYPYHELERDLAHIKSAISLLEQTGAYFSVRNPVSDPAYWRARLKATLSNAAYVDVAQKQIEHLLRRLDHLQTRKADEHATQSSNRFEIERRAGRST</sequence>
<evidence type="ECO:0000256" key="1">
    <source>
        <dbReference type="SAM" id="MobiDB-lite"/>
    </source>
</evidence>
<proteinExistence type="predicted"/>
<dbReference type="Proteomes" id="UP000198866">
    <property type="component" value="Unassembled WGS sequence"/>
</dbReference>
<protein>
    <submittedName>
        <fullName evidence="2">Uncharacterized protein</fullName>
    </submittedName>
</protein>
<dbReference type="AlphaFoldDB" id="A0A1H7EAD9"/>
<reference evidence="3" key="1">
    <citation type="submission" date="2016-10" db="EMBL/GenBank/DDBJ databases">
        <authorList>
            <person name="Varghese N."/>
            <person name="Submissions S."/>
        </authorList>
    </citation>
    <scope>NUCLEOTIDE SEQUENCE [LARGE SCALE GENOMIC DNA]</scope>
    <source>
        <strain evidence="3">LMG 26031</strain>
    </source>
</reference>